<dbReference type="EMBL" id="CADIJO010000015">
    <property type="protein sequence ID" value="CAB3723257.1"/>
    <property type="molecule type" value="Genomic_DNA"/>
</dbReference>
<dbReference type="GO" id="GO:0003700">
    <property type="term" value="F:DNA-binding transcription factor activity"/>
    <property type="evidence" value="ECO:0007669"/>
    <property type="project" value="InterPro"/>
</dbReference>
<evidence type="ECO:0000313" key="4">
    <source>
        <dbReference type="EMBL" id="CAB3723257.1"/>
    </source>
</evidence>
<dbReference type="SMART" id="SM00422">
    <property type="entry name" value="HTH_MERR"/>
    <property type="match status" value="1"/>
</dbReference>
<keyword evidence="1" id="KW-0238">DNA-binding</keyword>
<dbReference type="Gene3D" id="1.10.1660.10">
    <property type="match status" value="1"/>
</dbReference>
<accession>A0A6S7B9K1</accession>
<evidence type="ECO:0000313" key="5">
    <source>
        <dbReference type="Proteomes" id="UP000494111"/>
    </source>
</evidence>
<dbReference type="PANTHER" id="PTHR30204:SF97">
    <property type="entry name" value="MERR FAMILY REGULATORY PROTEIN"/>
    <property type="match status" value="1"/>
</dbReference>
<evidence type="ECO:0000256" key="2">
    <source>
        <dbReference type="SAM" id="MobiDB-lite"/>
    </source>
</evidence>
<organism evidence="4 5">
    <name type="scientific">Achromobacter deleyi</name>
    <dbReference type="NCBI Taxonomy" id="1353891"/>
    <lineage>
        <taxon>Bacteria</taxon>
        <taxon>Pseudomonadati</taxon>
        <taxon>Pseudomonadota</taxon>
        <taxon>Betaproteobacteria</taxon>
        <taxon>Burkholderiales</taxon>
        <taxon>Alcaligenaceae</taxon>
        <taxon>Achromobacter</taxon>
    </lineage>
</organism>
<proteinExistence type="predicted"/>
<feature type="region of interest" description="Disordered" evidence="2">
    <location>
        <begin position="128"/>
        <end position="150"/>
    </location>
</feature>
<name>A0A6S7B9K1_9BURK</name>
<evidence type="ECO:0000256" key="1">
    <source>
        <dbReference type="ARBA" id="ARBA00023125"/>
    </source>
</evidence>
<dbReference type="InterPro" id="IPR000551">
    <property type="entry name" value="MerR-type_HTH_dom"/>
</dbReference>
<protein>
    <recommendedName>
        <fullName evidence="3">HTH merR-type domain-containing protein</fullName>
    </recommendedName>
</protein>
<dbReference type="PANTHER" id="PTHR30204">
    <property type="entry name" value="REDOX-CYCLING DRUG-SENSING TRANSCRIPTIONAL ACTIVATOR SOXR"/>
    <property type="match status" value="1"/>
</dbReference>
<dbReference type="SUPFAM" id="SSF46955">
    <property type="entry name" value="Putative DNA-binding domain"/>
    <property type="match status" value="1"/>
</dbReference>
<gene>
    <name evidence="4" type="ORF">LMG3458_04162</name>
</gene>
<feature type="domain" description="HTH merR-type" evidence="3">
    <location>
        <begin position="1"/>
        <end position="68"/>
    </location>
</feature>
<dbReference type="InterPro" id="IPR009061">
    <property type="entry name" value="DNA-bd_dom_put_sf"/>
</dbReference>
<dbReference type="AlphaFoldDB" id="A0A6S7B9K1"/>
<sequence length="150" mass="15992">MDISEVARRTGMAASTLRFYEKQGLISATSPAGQRRRFAPDVLDQLALIALGQAGGLSLEEIRAMLSPGGVVQVDRQVLLAKADDIDATIKRLRAMSQGLRHAAQCPAPNHAQCPNFQRLLKAAAKGRLKQNATAAPGRPKPKAATRSAL</sequence>
<dbReference type="Pfam" id="PF13411">
    <property type="entry name" value="MerR_1"/>
    <property type="match status" value="1"/>
</dbReference>
<dbReference type="CDD" id="cd04781">
    <property type="entry name" value="HTH_MerR-like_sg6"/>
    <property type="match status" value="1"/>
</dbReference>
<dbReference type="GO" id="GO:0003677">
    <property type="term" value="F:DNA binding"/>
    <property type="evidence" value="ECO:0007669"/>
    <property type="project" value="UniProtKB-KW"/>
</dbReference>
<evidence type="ECO:0000259" key="3">
    <source>
        <dbReference type="PROSITE" id="PS50937"/>
    </source>
</evidence>
<dbReference type="InterPro" id="IPR047057">
    <property type="entry name" value="MerR_fam"/>
</dbReference>
<dbReference type="PROSITE" id="PS50937">
    <property type="entry name" value="HTH_MERR_2"/>
    <property type="match status" value="1"/>
</dbReference>
<reference evidence="4 5" key="1">
    <citation type="submission" date="2020-04" db="EMBL/GenBank/DDBJ databases">
        <authorList>
            <person name="De Canck E."/>
        </authorList>
    </citation>
    <scope>NUCLEOTIDE SEQUENCE [LARGE SCALE GENOMIC DNA]</scope>
    <source>
        <strain evidence="4 5">LMG 3458</strain>
    </source>
</reference>
<dbReference type="Proteomes" id="UP000494111">
    <property type="component" value="Unassembled WGS sequence"/>
</dbReference>
<dbReference type="RefSeq" id="WP_175193772.1">
    <property type="nucleotide sequence ID" value="NZ_CADIJO010000015.1"/>
</dbReference>